<dbReference type="EMBL" id="CAFZ01001637">
    <property type="protein sequence ID" value="CCA77474.1"/>
    <property type="molecule type" value="Genomic_DNA"/>
</dbReference>
<dbReference type="Proteomes" id="UP000007148">
    <property type="component" value="Unassembled WGS sequence"/>
</dbReference>
<gene>
    <name evidence="1" type="ORF">PIIN_11451</name>
</gene>
<accession>G4U1N1</accession>
<dbReference type="InParanoid" id="G4U1N1"/>
<protein>
    <submittedName>
        <fullName evidence="1">Uncharacterized protein</fullName>
    </submittedName>
</protein>
<proteinExistence type="predicted"/>
<organism evidence="1 2">
    <name type="scientific">Serendipita indica (strain DSM 11827)</name>
    <name type="common">Root endophyte fungus</name>
    <name type="synonym">Piriformospora indica</name>
    <dbReference type="NCBI Taxonomy" id="1109443"/>
    <lineage>
        <taxon>Eukaryota</taxon>
        <taxon>Fungi</taxon>
        <taxon>Dikarya</taxon>
        <taxon>Basidiomycota</taxon>
        <taxon>Agaricomycotina</taxon>
        <taxon>Agaricomycetes</taxon>
        <taxon>Sebacinales</taxon>
        <taxon>Serendipitaceae</taxon>
        <taxon>Serendipita</taxon>
    </lineage>
</organism>
<evidence type="ECO:0000313" key="1">
    <source>
        <dbReference type="EMBL" id="CCA77474.1"/>
    </source>
</evidence>
<sequence length="18" mass="2013">MAGVYKSMSRQVEADVLE</sequence>
<dbReference type="AlphaFoldDB" id="G4U1N1"/>
<comment type="caution">
    <text evidence="1">The sequence shown here is derived from an EMBL/GenBank/DDBJ whole genome shotgun (WGS) entry which is preliminary data.</text>
</comment>
<evidence type="ECO:0000313" key="2">
    <source>
        <dbReference type="Proteomes" id="UP000007148"/>
    </source>
</evidence>
<dbReference type="HOGENOM" id="CLU_3431003_0_0_1"/>
<reference evidence="1 2" key="1">
    <citation type="journal article" date="2011" name="PLoS Pathog.">
        <title>Endophytic Life Strategies Decoded by Genome and Transcriptome Analyses of the Mutualistic Root Symbiont Piriformospora indica.</title>
        <authorList>
            <person name="Zuccaro A."/>
            <person name="Lahrmann U."/>
            <person name="Guldener U."/>
            <person name="Langen G."/>
            <person name="Pfiffi S."/>
            <person name="Biedenkopf D."/>
            <person name="Wong P."/>
            <person name="Samans B."/>
            <person name="Grimm C."/>
            <person name="Basiewicz M."/>
            <person name="Murat C."/>
            <person name="Martin F."/>
            <person name="Kogel K.H."/>
        </authorList>
    </citation>
    <scope>NUCLEOTIDE SEQUENCE [LARGE SCALE GENOMIC DNA]</scope>
    <source>
        <strain evidence="1 2">DSM 11827</strain>
    </source>
</reference>
<keyword evidence="2" id="KW-1185">Reference proteome</keyword>
<name>G4U1N1_SERID</name>